<dbReference type="Pfam" id="PF13456">
    <property type="entry name" value="RVT_3"/>
    <property type="match status" value="1"/>
</dbReference>
<dbReference type="AlphaFoldDB" id="A0A8S9K3I8"/>
<reference evidence="2" key="1">
    <citation type="submission" date="2019-12" db="EMBL/GenBank/DDBJ databases">
        <title>Genome sequencing and annotation of Brassica cretica.</title>
        <authorList>
            <person name="Studholme D.J."/>
            <person name="Sarris P.F."/>
        </authorList>
    </citation>
    <scope>NUCLEOTIDE SEQUENCE</scope>
    <source>
        <strain evidence="2">PFS-102/07</strain>
        <tissue evidence="2">Leaf</tissue>
    </source>
</reference>
<feature type="domain" description="RNase H type-1" evidence="1">
    <location>
        <begin position="10"/>
        <end position="67"/>
    </location>
</feature>
<dbReference type="InterPro" id="IPR002156">
    <property type="entry name" value="RNaseH_domain"/>
</dbReference>
<dbReference type="EMBL" id="QGKY02000190">
    <property type="protein sequence ID" value="KAF2588711.1"/>
    <property type="molecule type" value="Genomic_DNA"/>
</dbReference>
<evidence type="ECO:0000313" key="2">
    <source>
        <dbReference type="EMBL" id="KAF2588711.1"/>
    </source>
</evidence>
<accession>A0A8S9K3I8</accession>
<sequence>MSQHISCQNFGTDCKDIISMIKDPRAWSSFSTELSEVAAIQGCFPNFKIFHVPRAHNKTADALAKTARAFHRNLVFVGCSIPVWIPRPPLV</sequence>
<organism evidence="2">
    <name type="scientific">Brassica cretica</name>
    <name type="common">Mustard</name>
    <dbReference type="NCBI Taxonomy" id="69181"/>
    <lineage>
        <taxon>Eukaryota</taxon>
        <taxon>Viridiplantae</taxon>
        <taxon>Streptophyta</taxon>
        <taxon>Embryophyta</taxon>
        <taxon>Tracheophyta</taxon>
        <taxon>Spermatophyta</taxon>
        <taxon>Magnoliopsida</taxon>
        <taxon>eudicotyledons</taxon>
        <taxon>Gunneridae</taxon>
        <taxon>Pentapetalae</taxon>
        <taxon>rosids</taxon>
        <taxon>malvids</taxon>
        <taxon>Brassicales</taxon>
        <taxon>Brassicaceae</taxon>
        <taxon>Brassiceae</taxon>
        <taxon>Brassica</taxon>
    </lineage>
</organism>
<protein>
    <recommendedName>
        <fullName evidence="1">RNase H type-1 domain-containing protein</fullName>
    </recommendedName>
</protein>
<name>A0A8S9K3I8_BRACR</name>
<dbReference type="GO" id="GO:0003676">
    <property type="term" value="F:nucleic acid binding"/>
    <property type="evidence" value="ECO:0007669"/>
    <property type="project" value="InterPro"/>
</dbReference>
<proteinExistence type="predicted"/>
<dbReference type="GO" id="GO:0004523">
    <property type="term" value="F:RNA-DNA hybrid ribonuclease activity"/>
    <property type="evidence" value="ECO:0007669"/>
    <property type="project" value="InterPro"/>
</dbReference>
<gene>
    <name evidence="2" type="ORF">F2Q70_00038950</name>
</gene>
<evidence type="ECO:0000259" key="1">
    <source>
        <dbReference type="Pfam" id="PF13456"/>
    </source>
</evidence>
<comment type="caution">
    <text evidence="2">The sequence shown here is derived from an EMBL/GenBank/DDBJ whole genome shotgun (WGS) entry which is preliminary data.</text>
</comment>